<evidence type="ECO:0000259" key="9">
    <source>
        <dbReference type="PROSITE" id="PS50850"/>
    </source>
</evidence>
<evidence type="ECO:0000256" key="7">
    <source>
        <dbReference type="ARBA" id="ARBA00023136"/>
    </source>
</evidence>
<dbReference type="Pfam" id="PF07690">
    <property type="entry name" value="MFS_1"/>
    <property type="match status" value="1"/>
</dbReference>
<dbReference type="GO" id="GO:0005886">
    <property type="term" value="C:plasma membrane"/>
    <property type="evidence" value="ECO:0007669"/>
    <property type="project" value="UniProtKB-SubCell"/>
</dbReference>
<comment type="similarity">
    <text evidence="2">Belongs to the major facilitator superfamily.</text>
</comment>
<feature type="transmembrane region" description="Helical" evidence="8">
    <location>
        <begin position="153"/>
        <end position="173"/>
    </location>
</feature>
<feature type="transmembrane region" description="Helical" evidence="8">
    <location>
        <begin position="290"/>
        <end position="312"/>
    </location>
</feature>
<evidence type="ECO:0000256" key="4">
    <source>
        <dbReference type="ARBA" id="ARBA00022475"/>
    </source>
</evidence>
<comment type="subcellular location">
    <subcellularLocation>
        <location evidence="1">Cell membrane</location>
        <topology evidence="1">Multi-pass membrane protein</topology>
    </subcellularLocation>
</comment>
<gene>
    <name evidence="10" type="ORF">EHF33_13085</name>
</gene>
<feature type="domain" description="Major facilitator superfamily (MFS) profile" evidence="9">
    <location>
        <begin position="1"/>
        <end position="378"/>
    </location>
</feature>
<evidence type="ECO:0000256" key="5">
    <source>
        <dbReference type="ARBA" id="ARBA00022692"/>
    </source>
</evidence>
<sequence length="378" mass="39133">MPFGVIGALLFLNVYAPQSLLPVLAREFGVSSAQVGTVIGSTTLAMALFAPFAGLIADALGRRRVTLGAFALLLLPSLLATQAQTLSALNLARFAQGLLIPLVMVAVSAYLAEEAPPARFAQLLTAYVTGTIVGGFAGRLLSGVAEHAGNWHLAFWLLLLTNLLGVGAALVGMPREKHFIPQRRPREAGRILVNHLRNPALLLTCAVGFLILFVLVSVFNTVTLRLAAPPYSLGSGPIGLIFAVYLLGAVVTPVTAPALARRGPLWALQAAVLTSLAGLCLTLLTSLPLLIAGLAVAACGVFLAQAAALSAVQSSIQGGRSLANGLYNFAYYGGASVASVLAGAAYDWRGWNAVAALCMVAMLGAGWVGQRGWRNSAA</sequence>
<organism evidence="10 11">
    <name type="scientific">Deinococcus psychrotolerans</name>
    <dbReference type="NCBI Taxonomy" id="2489213"/>
    <lineage>
        <taxon>Bacteria</taxon>
        <taxon>Thermotogati</taxon>
        <taxon>Deinococcota</taxon>
        <taxon>Deinococci</taxon>
        <taxon>Deinococcales</taxon>
        <taxon>Deinococcaceae</taxon>
        <taxon>Deinococcus</taxon>
    </lineage>
</organism>
<keyword evidence="5 8" id="KW-0812">Transmembrane</keyword>
<keyword evidence="6 8" id="KW-1133">Transmembrane helix</keyword>
<dbReference type="PROSITE" id="PS00216">
    <property type="entry name" value="SUGAR_TRANSPORT_1"/>
    <property type="match status" value="1"/>
</dbReference>
<evidence type="ECO:0000256" key="1">
    <source>
        <dbReference type="ARBA" id="ARBA00004651"/>
    </source>
</evidence>
<dbReference type="InterPro" id="IPR020846">
    <property type="entry name" value="MFS_dom"/>
</dbReference>
<dbReference type="SUPFAM" id="SSF103473">
    <property type="entry name" value="MFS general substrate transporter"/>
    <property type="match status" value="1"/>
</dbReference>
<dbReference type="PANTHER" id="PTHR43271:SF2">
    <property type="entry name" value="BLL2771 PROTEIN"/>
    <property type="match status" value="1"/>
</dbReference>
<proteinExistence type="inferred from homology"/>
<feature type="transmembrane region" description="Helical" evidence="8">
    <location>
        <begin position="35"/>
        <end position="57"/>
    </location>
</feature>
<dbReference type="PANTHER" id="PTHR43271">
    <property type="entry name" value="BLL2771 PROTEIN"/>
    <property type="match status" value="1"/>
</dbReference>
<name>A0A3G8YGL0_9DEIO</name>
<dbReference type="CDD" id="cd17324">
    <property type="entry name" value="MFS_NepI_like"/>
    <property type="match status" value="1"/>
</dbReference>
<dbReference type="OrthoDB" id="63984at2"/>
<reference evidence="10 11" key="1">
    <citation type="submission" date="2018-11" db="EMBL/GenBank/DDBJ databases">
        <title>Deinococcus shelandsis sp. nov., isolated from South Shetland Islands soil of Antarctica.</title>
        <authorList>
            <person name="Tian J."/>
        </authorList>
    </citation>
    <scope>NUCLEOTIDE SEQUENCE [LARGE SCALE GENOMIC DNA]</scope>
    <source>
        <strain evidence="10 11">S14-83T</strain>
    </source>
</reference>
<keyword evidence="7 8" id="KW-0472">Membrane</keyword>
<feature type="transmembrane region" description="Helical" evidence="8">
    <location>
        <begin position="239"/>
        <end position="259"/>
    </location>
</feature>
<feature type="transmembrane region" description="Helical" evidence="8">
    <location>
        <begin position="266"/>
        <end position="284"/>
    </location>
</feature>
<keyword evidence="11" id="KW-1185">Reference proteome</keyword>
<feature type="transmembrane region" description="Helical" evidence="8">
    <location>
        <begin position="64"/>
        <end position="82"/>
    </location>
</feature>
<dbReference type="InterPro" id="IPR036259">
    <property type="entry name" value="MFS_trans_sf"/>
</dbReference>
<dbReference type="AlphaFoldDB" id="A0A3G8YGL0"/>
<accession>A0A3G8YGL0</accession>
<keyword evidence="4" id="KW-1003">Cell membrane</keyword>
<evidence type="ECO:0000313" key="11">
    <source>
        <dbReference type="Proteomes" id="UP000276417"/>
    </source>
</evidence>
<dbReference type="InterPro" id="IPR005829">
    <property type="entry name" value="Sugar_transporter_CS"/>
</dbReference>
<feature type="transmembrane region" description="Helical" evidence="8">
    <location>
        <begin position="94"/>
        <end position="112"/>
    </location>
</feature>
<evidence type="ECO:0000313" key="10">
    <source>
        <dbReference type="EMBL" id="AZI43970.1"/>
    </source>
</evidence>
<evidence type="ECO:0000256" key="8">
    <source>
        <dbReference type="SAM" id="Phobius"/>
    </source>
</evidence>
<dbReference type="Proteomes" id="UP000276417">
    <property type="component" value="Chromosome 1"/>
</dbReference>
<dbReference type="EMBL" id="CP034183">
    <property type="protein sequence ID" value="AZI43970.1"/>
    <property type="molecule type" value="Genomic_DNA"/>
</dbReference>
<evidence type="ECO:0000256" key="6">
    <source>
        <dbReference type="ARBA" id="ARBA00022989"/>
    </source>
</evidence>
<evidence type="ECO:0000256" key="2">
    <source>
        <dbReference type="ARBA" id="ARBA00008335"/>
    </source>
</evidence>
<dbReference type="InterPro" id="IPR011701">
    <property type="entry name" value="MFS"/>
</dbReference>
<feature type="transmembrane region" description="Helical" evidence="8">
    <location>
        <begin position="351"/>
        <end position="369"/>
    </location>
</feature>
<feature type="transmembrane region" description="Helical" evidence="8">
    <location>
        <begin position="124"/>
        <end position="141"/>
    </location>
</feature>
<feature type="transmembrane region" description="Helical" evidence="8">
    <location>
        <begin position="200"/>
        <end position="219"/>
    </location>
</feature>
<dbReference type="GO" id="GO:0022857">
    <property type="term" value="F:transmembrane transporter activity"/>
    <property type="evidence" value="ECO:0007669"/>
    <property type="project" value="InterPro"/>
</dbReference>
<protein>
    <submittedName>
        <fullName evidence="10">MFS transporter</fullName>
    </submittedName>
</protein>
<dbReference type="Gene3D" id="1.20.1250.20">
    <property type="entry name" value="MFS general substrate transporter like domains"/>
    <property type="match status" value="1"/>
</dbReference>
<dbReference type="PROSITE" id="PS50850">
    <property type="entry name" value="MFS"/>
    <property type="match status" value="1"/>
</dbReference>
<feature type="transmembrane region" description="Helical" evidence="8">
    <location>
        <begin position="324"/>
        <end position="345"/>
    </location>
</feature>
<dbReference type="KEGG" id="dph:EHF33_13085"/>
<keyword evidence="3" id="KW-0813">Transport</keyword>
<evidence type="ECO:0000256" key="3">
    <source>
        <dbReference type="ARBA" id="ARBA00022448"/>
    </source>
</evidence>